<dbReference type="CDD" id="cd00093">
    <property type="entry name" value="HTH_XRE"/>
    <property type="match status" value="1"/>
</dbReference>
<dbReference type="InterPro" id="IPR050807">
    <property type="entry name" value="TransReg_Diox_bact_type"/>
</dbReference>
<keyword evidence="1" id="KW-0805">Transcription regulation</keyword>
<dbReference type="RefSeq" id="WP_214508598.1">
    <property type="nucleotide sequence ID" value="NZ_JAHEPS010000011.1"/>
</dbReference>
<protein>
    <submittedName>
        <fullName evidence="5">Helix-turn-helix domain-containing protein</fullName>
    </submittedName>
</protein>
<evidence type="ECO:0000256" key="1">
    <source>
        <dbReference type="ARBA" id="ARBA00023015"/>
    </source>
</evidence>
<keyword evidence="6" id="KW-1185">Reference proteome</keyword>
<dbReference type="SUPFAM" id="SSF47413">
    <property type="entry name" value="lambda repressor-like DNA-binding domains"/>
    <property type="match status" value="1"/>
</dbReference>
<dbReference type="InterPro" id="IPR001387">
    <property type="entry name" value="Cro/C1-type_HTH"/>
</dbReference>
<sequence>MELELRVKTAELLKVVRLEKGLSQERLARMSGIDRTFISGVERCCRNITLDTLDKLLQALETDRSGFLIRLAVLVAT</sequence>
<evidence type="ECO:0000313" key="5">
    <source>
        <dbReference type="EMBL" id="MBT1446346.1"/>
    </source>
</evidence>
<organism evidence="5 6">
    <name type="scientific">Shewanella jiangmenensis</name>
    <dbReference type="NCBI Taxonomy" id="2837387"/>
    <lineage>
        <taxon>Bacteria</taxon>
        <taxon>Pseudomonadati</taxon>
        <taxon>Pseudomonadota</taxon>
        <taxon>Gammaproteobacteria</taxon>
        <taxon>Alteromonadales</taxon>
        <taxon>Shewanellaceae</taxon>
        <taxon>Shewanella</taxon>
    </lineage>
</organism>
<evidence type="ECO:0000256" key="2">
    <source>
        <dbReference type="ARBA" id="ARBA00023125"/>
    </source>
</evidence>
<evidence type="ECO:0000256" key="3">
    <source>
        <dbReference type="ARBA" id="ARBA00023163"/>
    </source>
</evidence>
<accession>A0ABS5V7E3</accession>
<name>A0ABS5V7E3_9GAMM</name>
<dbReference type="PANTHER" id="PTHR46797">
    <property type="entry name" value="HTH-TYPE TRANSCRIPTIONAL REGULATOR"/>
    <property type="match status" value="1"/>
</dbReference>
<gene>
    <name evidence="5" type="ORF">KJI95_17775</name>
</gene>
<dbReference type="PANTHER" id="PTHR46797:SF23">
    <property type="entry name" value="HTH-TYPE TRANSCRIPTIONAL REGULATOR SUTR"/>
    <property type="match status" value="1"/>
</dbReference>
<dbReference type="PROSITE" id="PS50943">
    <property type="entry name" value="HTH_CROC1"/>
    <property type="match status" value="1"/>
</dbReference>
<proteinExistence type="predicted"/>
<reference evidence="5 6" key="1">
    <citation type="submission" date="2021-05" db="EMBL/GenBank/DDBJ databases">
        <title>Shewanella sp. JM162201.</title>
        <authorList>
            <person name="Xu S."/>
            <person name="Li A."/>
        </authorList>
    </citation>
    <scope>NUCLEOTIDE SEQUENCE [LARGE SCALE GENOMIC DNA]</scope>
    <source>
        <strain evidence="5 6">JM162201</strain>
    </source>
</reference>
<feature type="domain" description="HTH cro/C1-type" evidence="4">
    <location>
        <begin position="13"/>
        <end position="67"/>
    </location>
</feature>
<comment type="caution">
    <text evidence="5">The sequence shown here is derived from an EMBL/GenBank/DDBJ whole genome shotgun (WGS) entry which is preliminary data.</text>
</comment>
<dbReference type="Pfam" id="PF01381">
    <property type="entry name" value="HTH_3"/>
    <property type="match status" value="1"/>
</dbReference>
<evidence type="ECO:0000313" key="6">
    <source>
        <dbReference type="Proteomes" id="UP001195903"/>
    </source>
</evidence>
<dbReference type="Proteomes" id="UP001195903">
    <property type="component" value="Unassembled WGS sequence"/>
</dbReference>
<evidence type="ECO:0000259" key="4">
    <source>
        <dbReference type="PROSITE" id="PS50943"/>
    </source>
</evidence>
<dbReference type="InterPro" id="IPR010982">
    <property type="entry name" value="Lambda_DNA-bd_dom_sf"/>
</dbReference>
<dbReference type="Gene3D" id="1.10.260.40">
    <property type="entry name" value="lambda repressor-like DNA-binding domains"/>
    <property type="match status" value="1"/>
</dbReference>
<dbReference type="EMBL" id="JAHEPS010000011">
    <property type="protein sequence ID" value="MBT1446346.1"/>
    <property type="molecule type" value="Genomic_DNA"/>
</dbReference>
<dbReference type="SMART" id="SM00530">
    <property type="entry name" value="HTH_XRE"/>
    <property type="match status" value="1"/>
</dbReference>
<keyword evidence="3" id="KW-0804">Transcription</keyword>
<keyword evidence="2" id="KW-0238">DNA-binding</keyword>